<evidence type="ECO:0000313" key="4">
    <source>
        <dbReference type="Proteomes" id="UP001235723"/>
    </source>
</evidence>
<keyword evidence="4" id="KW-1185">Reference proteome</keyword>
<organism evidence="2 3">
    <name type="scientific">Escherichia marmotae</name>
    <dbReference type="NCBI Taxonomy" id="1499973"/>
    <lineage>
        <taxon>Bacteria</taxon>
        <taxon>Pseudomonadati</taxon>
        <taxon>Pseudomonadota</taxon>
        <taxon>Gammaproteobacteria</taxon>
        <taxon>Enterobacterales</taxon>
        <taxon>Enterobacteriaceae</taxon>
        <taxon>Escherichia</taxon>
    </lineage>
</organism>
<dbReference type="InterPro" id="IPR021530">
    <property type="entry name" value="AllH-like"/>
</dbReference>
<gene>
    <name evidence="2" type="ORF">C4A13_00255</name>
    <name evidence="1" type="ORF">KJE03_18270</name>
</gene>
<dbReference type="Pfam" id="PF11392">
    <property type="entry name" value="AllH"/>
    <property type="match status" value="1"/>
</dbReference>
<proteinExistence type="predicted"/>
<dbReference type="Proteomes" id="UP001235723">
    <property type="component" value="Unassembled WGS sequence"/>
</dbReference>
<comment type="caution">
    <text evidence="2">The sequence shown here is derived from an EMBL/GenBank/DDBJ whole genome shotgun (WGS) entry which is preliminary data.</text>
</comment>
<dbReference type="GeneID" id="86945238"/>
<sequence>MWALTADADFLAQRGEGQVEQVFARAVNIALPAHQQLLTLLCEEYDNAPNSCRLALTHFDGLFRHGDKVQFDDHGITVGQHIHIDKRRCQRWLSPVLQLTTENFHFIAWQQWHDIIHQHLGENETLFNYCGDNPFYQALNKELQIKRRRVIQALSDKQNIASTVANMMGLGIGLTPSADDYLTGLALVLFIYGHPAEKYKGEFYRGLQCGRNNTTLLSAITLEAALQQRCRENIHYFIYDIIYSVPGNSTQAIEKIKHIGSSSGCDMLYGMADGCALSQTYGGNYVS</sequence>
<reference evidence="2 3" key="1">
    <citation type="submission" date="2018-06" db="EMBL/GenBank/DDBJ databases">
        <title>Recombination Drives Gene Content and Phenotype Evolution in Wild Type E. coli Strains.</title>
        <authorList>
            <person name="Field C.M."/>
            <person name="Silander O.K."/>
            <person name="Van Nimwegen E."/>
        </authorList>
    </citation>
    <scope>NUCLEOTIDE SEQUENCE [LARGE SCALE GENOMIC DNA]</scope>
    <source>
        <strain evidence="2 3">SC344</strain>
    </source>
</reference>
<dbReference type="Proteomes" id="UP000254454">
    <property type="component" value="Unassembled WGS sequence"/>
</dbReference>
<dbReference type="EMBL" id="QONO01000297">
    <property type="protein sequence ID" value="RDR20232.1"/>
    <property type="molecule type" value="Genomic_DNA"/>
</dbReference>
<dbReference type="AlphaFoldDB" id="A0A370UZR7"/>
<accession>A0A370UZR7</accession>
<name>A0A370UZR7_9ESCH</name>
<dbReference type="RefSeq" id="WP_115439807.1">
    <property type="nucleotide sequence ID" value="NZ_CP072689.1"/>
</dbReference>
<evidence type="ECO:0000313" key="3">
    <source>
        <dbReference type="Proteomes" id="UP000254454"/>
    </source>
</evidence>
<evidence type="ECO:0000313" key="2">
    <source>
        <dbReference type="EMBL" id="RDR20232.1"/>
    </source>
</evidence>
<reference evidence="1 4" key="2">
    <citation type="submission" date="2021-05" db="EMBL/GenBank/DDBJ databases">
        <title>Genome sequence of E. marmotae isolates.</title>
        <authorList>
            <person name="Binsker U."/>
            <person name="Hammerl J.A."/>
        </authorList>
    </citation>
    <scope>NUCLEOTIDE SEQUENCE [LARGE SCALE GENOMIC DNA]</scope>
    <source>
        <strain evidence="1 4">21-MO00586</strain>
    </source>
</reference>
<evidence type="ECO:0000313" key="1">
    <source>
        <dbReference type="EMBL" id="MDQ9295386.1"/>
    </source>
</evidence>
<dbReference type="EMBL" id="JAHCRT010000018">
    <property type="protein sequence ID" value="MDQ9295386.1"/>
    <property type="molecule type" value="Genomic_DNA"/>
</dbReference>
<protein>
    <submittedName>
        <fullName evidence="1">DUF2877 domain-containing protein</fullName>
    </submittedName>
</protein>